<comment type="subcellular location">
    <subcellularLocation>
        <location evidence="1 10">Cell outer membrane</location>
        <topology evidence="1 10">Multi-pass membrane protein</topology>
    </subcellularLocation>
</comment>
<keyword evidence="5" id="KW-0732">Signal</keyword>
<keyword evidence="6 11" id="KW-0798">TonB box</keyword>
<keyword evidence="3 10" id="KW-1134">Transmembrane beta strand</keyword>
<evidence type="ECO:0000313" key="15">
    <source>
        <dbReference type="EMBL" id="CUU04995.1"/>
    </source>
</evidence>
<organism evidence="15 16">
    <name type="scientific">Candidatus Kryptonium thompsonii</name>
    <dbReference type="NCBI Taxonomy" id="1633631"/>
    <lineage>
        <taxon>Bacteria</taxon>
        <taxon>Pseudomonadati</taxon>
        <taxon>Candidatus Kryptoniota</taxon>
        <taxon>Candidatus Kryptonium</taxon>
    </lineage>
</organism>
<dbReference type="InterPro" id="IPR036942">
    <property type="entry name" value="Beta-barrel_TonB_sf"/>
</dbReference>
<evidence type="ECO:0000256" key="7">
    <source>
        <dbReference type="ARBA" id="ARBA00023136"/>
    </source>
</evidence>
<dbReference type="PROSITE" id="PS52016">
    <property type="entry name" value="TONB_DEPENDENT_REC_3"/>
    <property type="match status" value="1"/>
</dbReference>
<accession>A0A0P1LJM1</accession>
<dbReference type="SUPFAM" id="SSF56935">
    <property type="entry name" value="Porins"/>
    <property type="match status" value="1"/>
</dbReference>
<proteinExistence type="inferred from homology"/>
<dbReference type="AlphaFoldDB" id="A0A0P1LWF5"/>
<dbReference type="EMBL" id="CZVI01000036">
    <property type="protein sequence ID" value="CUS93517.1"/>
    <property type="molecule type" value="Genomic_DNA"/>
</dbReference>
<dbReference type="Proteomes" id="UP000182200">
    <property type="component" value="Unassembled WGS sequence"/>
</dbReference>
<accession>A0A0P1MDM5</accession>
<evidence type="ECO:0000256" key="8">
    <source>
        <dbReference type="ARBA" id="ARBA00023170"/>
    </source>
</evidence>
<dbReference type="Gene3D" id="2.60.40.1120">
    <property type="entry name" value="Carboxypeptidase-like, regulatory domain"/>
    <property type="match status" value="1"/>
</dbReference>
<dbReference type="SUPFAM" id="SSF49464">
    <property type="entry name" value="Carboxypeptidase regulatory domain-like"/>
    <property type="match status" value="1"/>
</dbReference>
<accession>A0A0P1LWF5</accession>
<dbReference type="Pfam" id="PF13715">
    <property type="entry name" value="CarbopepD_reg_2"/>
    <property type="match status" value="1"/>
</dbReference>
<dbReference type="InterPro" id="IPR000531">
    <property type="entry name" value="Beta-barrel_TonB"/>
</dbReference>
<dbReference type="InterPro" id="IPR012910">
    <property type="entry name" value="Plug_dom"/>
</dbReference>
<dbReference type="GO" id="GO:0044718">
    <property type="term" value="P:siderophore transmembrane transport"/>
    <property type="evidence" value="ECO:0007669"/>
    <property type="project" value="TreeGrafter"/>
</dbReference>
<sequence>MRRLIFPLFLLLSVVTVALAQLGEIRGTVYDRETNNPLPAASVVIVGTQIGSATDINGNYIIKNVKPGTYRVQARFVGYGAQTKEVTVRAGETATVDFYLSPTALQLDEVVVTGTGTALEKRSIGNTVGTVNIKDIEIAPVRSITEVLQGRVSGLVALPSSGQAGSAAAIRVRGLVSVSQDNQPLIYVDGVRIDNANIDYGSVWTGGQHPSRLNDIIPADIERIEVIKGAAATTLYGTQAANGVIQIFTKKGITGQPTINFMIERGGVSIPKKLYSTGYLIGIFPTGEDIKLGARRTPDSVKVASEGLANSLLSTGPYEAYFASIRGGTPSVGYYVSGRYENEVGSIPSNYFKRISFRGNLNAVGGENWDIQVNAGYTYSKLKRPNNDNNIYGIVPNALLARRNLATPTNPYGEPFTPLNIARELLNLQTTHAFTGGVTWNHRPFGTFRQKVTIGFDVTAEENEQLFPYGLGFIYYPYGMKGNQRRTFYSLTLDYSLAWHIALTDKITSSLTAGIQGFADSDYRVFGQGRDFPAPGLSVITAGAVRTADEYRYRVINGGIFAQEQIGFANMFFVTGALRLDGNSGFGPDYGLALYPKAQASFIASELGFWPKNIWNSMKLRVAWGQAGLAPGVFDKERTWDAVAGLDGIPAVTPGNIGNRKLKPERSDELEVGFDAGFLNDRVGVEFTYYTQVTKDALLLKRYPPSEGWLNLQLTNVGEVRNKGIELTVRSIPISTSSVSLDVNFMLSTNDNKVTSLGGTAPLPYGLGGIGEVREGYPINSFWGYKLIGIKPGSLTSALNLLNTYRASASYNFQNPTHRRSIMNAIANAAVQVGTQKEFLGNAYPKLNGSISATLTLFRRVSIYAFVEWATKFYVYNNTARFMVRYNTYVPEIEAQQKVFMAKDTVELEQALREWMKYDWRADDLWVQKGDFVRLREIGVSFTLPARFARLFASRRVTFSFSARNVALWTKYGGPDPQVNYAGPGPNLNQGSDFLTLPQATRYIFTLNVEF</sequence>
<reference evidence="15 16" key="1">
    <citation type="submission" date="2015-11" db="EMBL/GenBank/DDBJ databases">
        <authorList>
            <person name="Zhang Y."/>
            <person name="Guo Z."/>
        </authorList>
    </citation>
    <scope>NUCLEOTIDE SEQUENCE [LARGE SCALE GENOMIC DNA]</scope>
    <source>
        <strain evidence="15">JGI-4</strain>
    </source>
</reference>
<accession>A0A0S4N313</accession>
<keyword evidence="2 10" id="KW-0813">Transport</keyword>
<dbReference type="NCBIfam" id="TIGR04056">
    <property type="entry name" value="OMP_RagA_SusC"/>
    <property type="match status" value="1"/>
</dbReference>
<reference evidence="14 17" key="2">
    <citation type="submission" date="2015-11" db="EMBL/GenBank/DDBJ databases">
        <authorList>
            <person name="Varghese N."/>
        </authorList>
    </citation>
    <scope>NUCLEOTIDE SEQUENCE [LARGE SCALE GENOMIC DNA]</scope>
    <source>
        <strain evidence="14 17">JGI-8</strain>
    </source>
</reference>
<keyword evidence="9 10" id="KW-0998">Cell outer membrane</keyword>
<evidence type="ECO:0000256" key="4">
    <source>
        <dbReference type="ARBA" id="ARBA00022692"/>
    </source>
</evidence>
<evidence type="ECO:0000313" key="16">
    <source>
        <dbReference type="Proteomes" id="UP000182011"/>
    </source>
</evidence>
<evidence type="ECO:0000256" key="1">
    <source>
        <dbReference type="ARBA" id="ARBA00004571"/>
    </source>
</evidence>
<evidence type="ECO:0000256" key="3">
    <source>
        <dbReference type="ARBA" id="ARBA00022452"/>
    </source>
</evidence>
<name>A0A0P1LWF5_9BACT</name>
<evidence type="ECO:0000256" key="11">
    <source>
        <dbReference type="RuleBase" id="RU003357"/>
    </source>
</evidence>
<accession>A0A0P1P6W9</accession>
<evidence type="ECO:0000256" key="10">
    <source>
        <dbReference type="PROSITE-ProRule" id="PRU01360"/>
    </source>
</evidence>
<dbReference type="OrthoDB" id="9758207at2"/>
<feature type="domain" description="TonB-dependent receptor-like beta-barrel" evidence="12">
    <location>
        <begin position="370"/>
        <end position="768"/>
    </location>
</feature>
<dbReference type="InterPro" id="IPR008969">
    <property type="entry name" value="CarboxyPept-like_regulatory"/>
</dbReference>
<keyword evidence="8" id="KW-0675">Receptor</keyword>
<protein>
    <submittedName>
        <fullName evidence="15">TonB-linked outer membrane protein, SusC/RagA family</fullName>
    </submittedName>
</protein>
<dbReference type="STRING" id="1633631.GCA_001442925_01128"/>
<evidence type="ECO:0000256" key="9">
    <source>
        <dbReference type="ARBA" id="ARBA00023237"/>
    </source>
</evidence>
<accession>A0A0N7MP05</accession>
<evidence type="ECO:0000256" key="6">
    <source>
        <dbReference type="ARBA" id="ARBA00023077"/>
    </source>
</evidence>
<evidence type="ECO:0000256" key="2">
    <source>
        <dbReference type="ARBA" id="ARBA00022448"/>
    </source>
</evidence>
<gene>
    <name evidence="15" type="ORF">JGI4_01132</name>
    <name evidence="14" type="ORF">JGI8_01829</name>
</gene>
<dbReference type="Gene3D" id="2.40.170.20">
    <property type="entry name" value="TonB-dependent receptor, beta-barrel domain"/>
    <property type="match status" value="1"/>
</dbReference>
<dbReference type="Proteomes" id="UP000182011">
    <property type="component" value="Unassembled WGS sequence"/>
</dbReference>
<keyword evidence="4 10" id="KW-0812">Transmembrane</keyword>
<dbReference type="GO" id="GO:0015344">
    <property type="term" value="F:siderophore uptake transmembrane transporter activity"/>
    <property type="evidence" value="ECO:0007669"/>
    <property type="project" value="TreeGrafter"/>
</dbReference>
<dbReference type="EMBL" id="FAOP01000005">
    <property type="protein sequence ID" value="CUU04995.1"/>
    <property type="molecule type" value="Genomic_DNA"/>
</dbReference>
<feature type="domain" description="TonB-dependent receptor plug" evidence="13">
    <location>
        <begin position="121"/>
        <end position="244"/>
    </location>
</feature>
<dbReference type="PANTHER" id="PTHR30069:SF29">
    <property type="entry name" value="HEMOGLOBIN AND HEMOGLOBIN-HAPTOGLOBIN-BINDING PROTEIN 1-RELATED"/>
    <property type="match status" value="1"/>
</dbReference>
<evidence type="ECO:0000313" key="14">
    <source>
        <dbReference type="EMBL" id="CUS93517.1"/>
    </source>
</evidence>
<keyword evidence="7 10" id="KW-0472">Membrane</keyword>
<evidence type="ECO:0000256" key="5">
    <source>
        <dbReference type="ARBA" id="ARBA00022729"/>
    </source>
</evidence>
<keyword evidence="17" id="KW-1185">Reference proteome</keyword>
<dbReference type="RefSeq" id="WP_075427039.1">
    <property type="nucleotide sequence ID" value="NZ_CZVI01000036.1"/>
</dbReference>
<dbReference type="InterPro" id="IPR039426">
    <property type="entry name" value="TonB-dep_rcpt-like"/>
</dbReference>
<evidence type="ECO:0000313" key="17">
    <source>
        <dbReference type="Proteomes" id="UP000182200"/>
    </source>
</evidence>
<dbReference type="Pfam" id="PF00593">
    <property type="entry name" value="TonB_dep_Rec_b-barrel"/>
    <property type="match status" value="1"/>
</dbReference>
<dbReference type="InterPro" id="IPR023996">
    <property type="entry name" value="TonB-dep_OMP_SusC/RagA"/>
</dbReference>
<dbReference type="Pfam" id="PF07715">
    <property type="entry name" value="Plug"/>
    <property type="match status" value="1"/>
</dbReference>
<dbReference type="Gene3D" id="2.170.130.10">
    <property type="entry name" value="TonB-dependent receptor, plug domain"/>
    <property type="match status" value="1"/>
</dbReference>
<evidence type="ECO:0000259" key="12">
    <source>
        <dbReference type="Pfam" id="PF00593"/>
    </source>
</evidence>
<comment type="similarity">
    <text evidence="10 11">Belongs to the TonB-dependent receptor family.</text>
</comment>
<evidence type="ECO:0000259" key="13">
    <source>
        <dbReference type="Pfam" id="PF07715"/>
    </source>
</evidence>
<dbReference type="GO" id="GO:0009279">
    <property type="term" value="C:cell outer membrane"/>
    <property type="evidence" value="ECO:0007669"/>
    <property type="project" value="UniProtKB-SubCell"/>
</dbReference>
<dbReference type="InterPro" id="IPR037066">
    <property type="entry name" value="Plug_dom_sf"/>
</dbReference>
<dbReference type="PANTHER" id="PTHR30069">
    <property type="entry name" value="TONB-DEPENDENT OUTER MEMBRANE RECEPTOR"/>
    <property type="match status" value="1"/>
</dbReference>